<dbReference type="PANTHER" id="PTHR30204:SF97">
    <property type="entry name" value="MERR FAMILY REGULATORY PROTEIN"/>
    <property type="match status" value="1"/>
</dbReference>
<accession>A0ABY6P0D1</accession>
<dbReference type="InterPro" id="IPR009061">
    <property type="entry name" value="DNA-bd_dom_put_sf"/>
</dbReference>
<dbReference type="EMBL" id="CP110615">
    <property type="protein sequence ID" value="UZJ24934.1"/>
    <property type="molecule type" value="Genomic_DNA"/>
</dbReference>
<reference evidence="4" key="1">
    <citation type="submission" date="2022-10" db="EMBL/GenBank/DDBJ databases">
        <title>Rhodococcus sp.75.</title>
        <authorList>
            <person name="Sun M."/>
        </authorList>
    </citation>
    <scope>NUCLEOTIDE SEQUENCE</scope>
    <source>
        <strain evidence="4">75</strain>
    </source>
</reference>
<dbReference type="InterPro" id="IPR000551">
    <property type="entry name" value="MerR-type_HTH_dom"/>
</dbReference>
<dbReference type="SMART" id="SM00422">
    <property type="entry name" value="HTH_MERR"/>
    <property type="match status" value="1"/>
</dbReference>
<organism evidence="4 5">
    <name type="scientific">Rhodococcus antarcticus</name>
    <dbReference type="NCBI Taxonomy" id="2987751"/>
    <lineage>
        <taxon>Bacteria</taxon>
        <taxon>Bacillati</taxon>
        <taxon>Actinomycetota</taxon>
        <taxon>Actinomycetes</taxon>
        <taxon>Mycobacteriales</taxon>
        <taxon>Nocardiaceae</taxon>
        <taxon>Rhodococcus</taxon>
    </lineage>
</organism>
<evidence type="ECO:0000256" key="2">
    <source>
        <dbReference type="SAM" id="MobiDB-lite"/>
    </source>
</evidence>
<dbReference type="InterPro" id="IPR003759">
    <property type="entry name" value="Cbl-bd_cap"/>
</dbReference>
<dbReference type="InterPro" id="IPR047057">
    <property type="entry name" value="MerR_fam"/>
</dbReference>
<proteinExistence type="predicted"/>
<dbReference type="Pfam" id="PF13411">
    <property type="entry name" value="MerR_1"/>
    <property type="match status" value="1"/>
</dbReference>
<dbReference type="Gene3D" id="3.40.50.280">
    <property type="entry name" value="Cobalamin-binding domain"/>
    <property type="match status" value="1"/>
</dbReference>
<evidence type="ECO:0000313" key="4">
    <source>
        <dbReference type="EMBL" id="UZJ24934.1"/>
    </source>
</evidence>
<evidence type="ECO:0000313" key="5">
    <source>
        <dbReference type="Proteomes" id="UP001164965"/>
    </source>
</evidence>
<evidence type="ECO:0000259" key="3">
    <source>
        <dbReference type="PROSITE" id="PS50937"/>
    </source>
</evidence>
<dbReference type="PANTHER" id="PTHR30204">
    <property type="entry name" value="REDOX-CYCLING DRUG-SENSING TRANSCRIPTIONAL ACTIVATOR SOXR"/>
    <property type="match status" value="1"/>
</dbReference>
<dbReference type="Gene3D" id="1.10.1240.10">
    <property type="entry name" value="Methionine synthase domain"/>
    <property type="match status" value="1"/>
</dbReference>
<dbReference type="Proteomes" id="UP001164965">
    <property type="component" value="Chromosome"/>
</dbReference>
<keyword evidence="5" id="KW-1185">Reference proteome</keyword>
<evidence type="ECO:0000256" key="1">
    <source>
        <dbReference type="ARBA" id="ARBA00023125"/>
    </source>
</evidence>
<dbReference type="PROSITE" id="PS50937">
    <property type="entry name" value="HTH_MERR_2"/>
    <property type="match status" value="1"/>
</dbReference>
<dbReference type="RefSeq" id="WP_265383040.1">
    <property type="nucleotide sequence ID" value="NZ_CP110615.1"/>
</dbReference>
<dbReference type="Gene3D" id="1.10.1660.10">
    <property type="match status" value="1"/>
</dbReference>
<feature type="region of interest" description="Disordered" evidence="2">
    <location>
        <begin position="1"/>
        <end position="21"/>
    </location>
</feature>
<dbReference type="Pfam" id="PF02607">
    <property type="entry name" value="B12-binding_2"/>
    <property type="match status" value="1"/>
</dbReference>
<name>A0ABY6P0D1_9NOCA</name>
<dbReference type="SUPFAM" id="SSF52242">
    <property type="entry name" value="Cobalamin (vitamin B12)-binding domain"/>
    <property type="match status" value="1"/>
</dbReference>
<sequence length="345" mass="35874">MSALRAPDDTPGTGAPGAGAPGFEATAVEGLRLSVAAVARRLGVAPATLRTWDRRYGVGPSEHRPGSHRRYAPLDMRRLELMQDALAHGASPAEAARLALAALAGETTPEPPGPRAAAPGPLVVDHDTTVSTGHRSSLPMRGAGRRAHGLARAVLALDGDSTTRQLRDSIEATGVITTWDDVARPVLRALAERWSRTGAGIELEHLLTEAITTVMAQVTMSAPPPVSARPILLGSMSGELHALPLRVLRATLAERGVQTSLLGADLPIGALAAAVARTAPAALFLWSQDDRNADPDLVGQLPRIRPRTRCYVGGPGWNPTRLPPTVVALGSLGEASNVLTAAAGL</sequence>
<dbReference type="InterPro" id="IPR036594">
    <property type="entry name" value="Meth_synthase_dom"/>
</dbReference>
<dbReference type="InterPro" id="IPR036724">
    <property type="entry name" value="Cobalamin-bd_sf"/>
</dbReference>
<gene>
    <name evidence="4" type="ORF">RHODO2019_17865</name>
</gene>
<protein>
    <submittedName>
        <fullName evidence="4">MerR family transcriptional regulator</fullName>
    </submittedName>
</protein>
<dbReference type="SUPFAM" id="SSF46955">
    <property type="entry name" value="Putative DNA-binding domain"/>
    <property type="match status" value="1"/>
</dbReference>
<feature type="domain" description="HTH merR-type" evidence="3">
    <location>
        <begin position="32"/>
        <end position="101"/>
    </location>
</feature>
<keyword evidence="1" id="KW-0238">DNA-binding</keyword>